<feature type="transmembrane region" description="Helical" evidence="7">
    <location>
        <begin position="188"/>
        <end position="208"/>
    </location>
</feature>
<feature type="transmembrane region" description="Helical" evidence="7">
    <location>
        <begin position="34"/>
        <end position="51"/>
    </location>
</feature>
<dbReference type="OrthoDB" id="9809303at2"/>
<dbReference type="STRING" id="1123272.SAMN02745824_0696"/>
<keyword evidence="4" id="KW-0677">Repeat</keyword>
<dbReference type="GO" id="GO:0005886">
    <property type="term" value="C:plasma membrane"/>
    <property type="evidence" value="ECO:0007669"/>
    <property type="project" value="TreeGrafter"/>
</dbReference>
<dbReference type="SUPFAM" id="SSF116726">
    <property type="entry name" value="TrkA C-terminal domain-like"/>
    <property type="match status" value="2"/>
</dbReference>
<evidence type="ECO:0000256" key="6">
    <source>
        <dbReference type="ARBA" id="ARBA00023136"/>
    </source>
</evidence>
<dbReference type="GO" id="GO:0008324">
    <property type="term" value="F:monoatomic cation transmembrane transporter activity"/>
    <property type="evidence" value="ECO:0007669"/>
    <property type="project" value="InterPro"/>
</dbReference>
<name>A0A1N6CQ48_9SPHN</name>
<dbReference type="InterPro" id="IPR004680">
    <property type="entry name" value="Cit_transptr-like_dom"/>
</dbReference>
<dbReference type="InterPro" id="IPR051679">
    <property type="entry name" value="DASS-Related_Transporters"/>
</dbReference>
<comment type="subcellular location">
    <subcellularLocation>
        <location evidence="1">Membrane</location>
        <topology evidence="1">Multi-pass membrane protein</topology>
    </subcellularLocation>
</comment>
<feature type="transmembrane region" description="Helical" evidence="7">
    <location>
        <begin position="536"/>
        <end position="554"/>
    </location>
</feature>
<proteinExistence type="predicted"/>
<keyword evidence="5 7" id="KW-1133">Transmembrane helix</keyword>
<evidence type="ECO:0000256" key="3">
    <source>
        <dbReference type="ARBA" id="ARBA00022692"/>
    </source>
</evidence>
<dbReference type="InterPro" id="IPR006037">
    <property type="entry name" value="RCK_C"/>
</dbReference>
<evidence type="ECO:0000256" key="7">
    <source>
        <dbReference type="SAM" id="Phobius"/>
    </source>
</evidence>
<keyword evidence="10" id="KW-1185">Reference proteome</keyword>
<evidence type="ECO:0000313" key="9">
    <source>
        <dbReference type="EMBL" id="SIN60575.1"/>
    </source>
</evidence>
<protein>
    <submittedName>
        <fullName evidence="9">Citrate transporter</fullName>
    </submittedName>
</protein>
<dbReference type="InterPro" id="IPR036721">
    <property type="entry name" value="RCK_C_sf"/>
</dbReference>
<feature type="transmembrane region" description="Helical" evidence="7">
    <location>
        <begin position="480"/>
        <end position="505"/>
    </location>
</feature>
<evidence type="ECO:0000256" key="4">
    <source>
        <dbReference type="ARBA" id="ARBA00022737"/>
    </source>
</evidence>
<dbReference type="GO" id="GO:0006813">
    <property type="term" value="P:potassium ion transport"/>
    <property type="evidence" value="ECO:0007669"/>
    <property type="project" value="InterPro"/>
</dbReference>
<dbReference type="AlphaFoldDB" id="A0A1N6CQ48"/>
<reference evidence="10" key="1">
    <citation type="submission" date="2016-11" db="EMBL/GenBank/DDBJ databases">
        <authorList>
            <person name="Varghese N."/>
            <person name="Submissions S."/>
        </authorList>
    </citation>
    <scope>NUCLEOTIDE SEQUENCE [LARGE SCALE GENOMIC DNA]</scope>
    <source>
        <strain evidence="10">DSM 22363</strain>
    </source>
</reference>
<evidence type="ECO:0000256" key="1">
    <source>
        <dbReference type="ARBA" id="ARBA00004141"/>
    </source>
</evidence>
<gene>
    <name evidence="9" type="ORF">SAMN02745824_0696</name>
</gene>
<evidence type="ECO:0000313" key="10">
    <source>
        <dbReference type="Proteomes" id="UP000185192"/>
    </source>
</evidence>
<dbReference type="RefSeq" id="WP_074203735.1">
    <property type="nucleotide sequence ID" value="NZ_FSQW01000001.1"/>
</dbReference>
<dbReference type="PROSITE" id="PS01271">
    <property type="entry name" value="NA_SULFATE"/>
    <property type="match status" value="1"/>
</dbReference>
<feature type="transmembrane region" description="Helical" evidence="7">
    <location>
        <begin position="99"/>
        <end position="116"/>
    </location>
</feature>
<dbReference type="PANTHER" id="PTHR43652">
    <property type="entry name" value="BASIC AMINO ACID ANTIPORTER YFCC-RELATED"/>
    <property type="match status" value="1"/>
</dbReference>
<keyword evidence="2" id="KW-0813">Transport</keyword>
<feature type="transmembrane region" description="Helical" evidence="7">
    <location>
        <begin position="574"/>
        <end position="596"/>
    </location>
</feature>
<dbReference type="PANTHER" id="PTHR43652:SF2">
    <property type="entry name" value="BASIC AMINO ACID ANTIPORTER YFCC-RELATED"/>
    <property type="match status" value="1"/>
</dbReference>
<dbReference type="Proteomes" id="UP000185192">
    <property type="component" value="Unassembled WGS sequence"/>
</dbReference>
<feature type="transmembrane region" description="Helical" evidence="7">
    <location>
        <begin position="63"/>
        <end position="87"/>
    </location>
</feature>
<feature type="transmembrane region" description="Helical" evidence="7">
    <location>
        <begin position="147"/>
        <end position="168"/>
    </location>
</feature>
<evidence type="ECO:0000259" key="8">
    <source>
        <dbReference type="PROSITE" id="PS51202"/>
    </source>
</evidence>
<accession>A0A1N6CQ48</accession>
<dbReference type="EMBL" id="FSQW01000001">
    <property type="protein sequence ID" value="SIN60575.1"/>
    <property type="molecule type" value="Genomic_DNA"/>
</dbReference>
<keyword evidence="3 7" id="KW-0812">Transmembrane</keyword>
<sequence length="597" mass="62453">MDWASTWELAQPYVGLAILVALFWAFVTEKQGPAVTAVVAAAMMLVLGLLSSDDLFGVFSNPAPLTIGAMFILSGALMRTGVIEALAGFAARHAEDRPKLAIGGFLGGTFGASAFINNTPVVIILIPIMKKIAAVAGIAASKLLIPLSYISILGGSLTLLGTSTNLLVDGVAQQNGQAPFGLFEITTVGLIAAATGIVMIGILGPFLLPDRKSGGLADGQVETRYLTDIRFEDESSLLGKTVSATRLFAPSGATVLGRKLGNVVDRSDMTDHVLSGGDTLVASVTQEELLSLAKTPGLKIGYAGVKQPDTPLEDEHTRLVELVIGPSHRSVGKSLPNLPFLSRVPARVLGLSRPRHIAGPLLSSARIRHGDSLLVQTDDISIATLQENADLVHLQEPDARAYRRHRAPIAIATLAIIIIAATLGVIPIAALAMIGVAVVLVTKCIDSEEAWGALDGNVLVLIFAMLAVGKGLENAGTVQLIVDTILPLLNMMPPLLLIIAVYSLTSLLTETATNNAVAVIMTPLVIGIAEQTGVDVRSLLVAVMFGASASFATPVGYQTNTLVYTSGGYRFSDFVWIGLPLNIGVGLAACLAIHYVF</sequence>
<dbReference type="PROSITE" id="PS51202">
    <property type="entry name" value="RCK_C"/>
    <property type="match status" value="1"/>
</dbReference>
<dbReference type="InterPro" id="IPR031312">
    <property type="entry name" value="Na/sul_symport_CS"/>
</dbReference>
<dbReference type="Pfam" id="PF03600">
    <property type="entry name" value="CitMHS"/>
    <property type="match status" value="1"/>
</dbReference>
<feature type="transmembrane region" description="Helical" evidence="7">
    <location>
        <begin position="12"/>
        <end position="27"/>
    </location>
</feature>
<evidence type="ECO:0000256" key="2">
    <source>
        <dbReference type="ARBA" id="ARBA00022448"/>
    </source>
</evidence>
<feature type="domain" description="RCK C-terminal" evidence="8">
    <location>
        <begin position="307"/>
        <end position="391"/>
    </location>
</feature>
<evidence type="ECO:0000256" key="5">
    <source>
        <dbReference type="ARBA" id="ARBA00022989"/>
    </source>
</evidence>
<feature type="transmembrane region" description="Helical" evidence="7">
    <location>
        <begin position="409"/>
        <end position="438"/>
    </location>
</feature>
<feature type="transmembrane region" description="Helical" evidence="7">
    <location>
        <begin position="450"/>
        <end position="468"/>
    </location>
</feature>
<dbReference type="Gene3D" id="3.30.70.1450">
    <property type="entry name" value="Regulator of K+ conductance, C-terminal domain"/>
    <property type="match status" value="2"/>
</dbReference>
<keyword evidence="6 7" id="KW-0472">Membrane</keyword>
<organism evidence="9 10">
    <name type="scientific">Parasphingorhabdus marina DSM 22363</name>
    <dbReference type="NCBI Taxonomy" id="1123272"/>
    <lineage>
        <taxon>Bacteria</taxon>
        <taxon>Pseudomonadati</taxon>
        <taxon>Pseudomonadota</taxon>
        <taxon>Alphaproteobacteria</taxon>
        <taxon>Sphingomonadales</taxon>
        <taxon>Sphingomonadaceae</taxon>
        <taxon>Parasphingorhabdus</taxon>
    </lineage>
</organism>